<evidence type="ECO:0000313" key="1">
    <source>
        <dbReference type="EMBL" id="KAL1489357.1"/>
    </source>
</evidence>
<gene>
    <name evidence="1" type="ORF">ABEB36_014270</name>
</gene>
<name>A0ABD1E3X3_HYPHA</name>
<protein>
    <submittedName>
        <fullName evidence="1">Uncharacterized protein</fullName>
    </submittedName>
</protein>
<dbReference type="AlphaFoldDB" id="A0ABD1E3X3"/>
<reference evidence="1 2" key="1">
    <citation type="submission" date="2024-05" db="EMBL/GenBank/DDBJ databases">
        <title>Genetic variation in Jamaican populations of the coffee berry borer (Hypothenemus hampei).</title>
        <authorList>
            <person name="Errbii M."/>
            <person name="Myrie A."/>
        </authorList>
    </citation>
    <scope>NUCLEOTIDE SEQUENCE [LARGE SCALE GENOMIC DNA]</scope>
    <source>
        <strain evidence="1">JA-Hopewell-2020-01-JO</strain>
        <tissue evidence="1">Whole body</tissue>
    </source>
</reference>
<sequence>MAKKQCNIWLIYWAHHQRQSVERLEDSEKPDRTLEDVVKTVVDYKITDTRFLVQEKLCNIRHKIELDRK</sequence>
<dbReference type="EMBL" id="JBDJPC010000012">
    <property type="protein sequence ID" value="KAL1489357.1"/>
    <property type="molecule type" value="Genomic_DNA"/>
</dbReference>
<keyword evidence="2" id="KW-1185">Reference proteome</keyword>
<accession>A0ABD1E3X3</accession>
<proteinExistence type="predicted"/>
<evidence type="ECO:0000313" key="2">
    <source>
        <dbReference type="Proteomes" id="UP001566132"/>
    </source>
</evidence>
<comment type="caution">
    <text evidence="1">The sequence shown here is derived from an EMBL/GenBank/DDBJ whole genome shotgun (WGS) entry which is preliminary data.</text>
</comment>
<dbReference type="Proteomes" id="UP001566132">
    <property type="component" value="Unassembled WGS sequence"/>
</dbReference>
<organism evidence="1 2">
    <name type="scientific">Hypothenemus hampei</name>
    <name type="common">Coffee berry borer</name>
    <dbReference type="NCBI Taxonomy" id="57062"/>
    <lineage>
        <taxon>Eukaryota</taxon>
        <taxon>Metazoa</taxon>
        <taxon>Ecdysozoa</taxon>
        <taxon>Arthropoda</taxon>
        <taxon>Hexapoda</taxon>
        <taxon>Insecta</taxon>
        <taxon>Pterygota</taxon>
        <taxon>Neoptera</taxon>
        <taxon>Endopterygota</taxon>
        <taxon>Coleoptera</taxon>
        <taxon>Polyphaga</taxon>
        <taxon>Cucujiformia</taxon>
        <taxon>Curculionidae</taxon>
        <taxon>Scolytinae</taxon>
        <taxon>Hypothenemus</taxon>
    </lineage>
</organism>